<protein>
    <submittedName>
        <fullName evidence="1">Putative RNase H-like nuclease</fullName>
    </submittedName>
</protein>
<dbReference type="OrthoDB" id="9801824at2"/>
<evidence type="ECO:0000313" key="2">
    <source>
        <dbReference type="Proteomes" id="UP000316096"/>
    </source>
</evidence>
<evidence type="ECO:0000313" key="1">
    <source>
        <dbReference type="EMBL" id="TQL90399.1"/>
    </source>
</evidence>
<dbReference type="AlphaFoldDB" id="A0A543BZZ2"/>
<organism evidence="1 2">
    <name type="scientific">Actinoallomurus bryophytorum</name>
    <dbReference type="NCBI Taxonomy" id="1490222"/>
    <lineage>
        <taxon>Bacteria</taxon>
        <taxon>Bacillati</taxon>
        <taxon>Actinomycetota</taxon>
        <taxon>Actinomycetes</taxon>
        <taxon>Streptosporangiales</taxon>
        <taxon>Thermomonosporaceae</taxon>
        <taxon>Actinoallomurus</taxon>
    </lineage>
</organism>
<keyword evidence="2" id="KW-1185">Reference proteome</keyword>
<reference evidence="1 2" key="1">
    <citation type="submission" date="2019-06" db="EMBL/GenBank/DDBJ databases">
        <title>Sequencing the genomes of 1000 actinobacteria strains.</title>
        <authorList>
            <person name="Klenk H.-P."/>
        </authorList>
    </citation>
    <scope>NUCLEOTIDE SEQUENCE [LARGE SCALE GENOMIC DNA]</scope>
    <source>
        <strain evidence="1 2">DSM 102200</strain>
    </source>
</reference>
<name>A0A543BZZ2_9ACTN</name>
<accession>A0A543BZZ2</accession>
<dbReference type="InterPro" id="IPR008306">
    <property type="entry name" value="UCP018008"/>
</dbReference>
<dbReference type="Proteomes" id="UP000316096">
    <property type="component" value="Unassembled WGS sequence"/>
</dbReference>
<proteinExistence type="predicted"/>
<dbReference type="EMBL" id="VFOZ01000002">
    <property type="protein sequence ID" value="TQL90399.1"/>
    <property type="molecule type" value="Genomic_DNA"/>
</dbReference>
<dbReference type="Pfam" id="PF04250">
    <property type="entry name" value="DUF429"/>
    <property type="match status" value="1"/>
</dbReference>
<dbReference type="InterPro" id="IPR007362">
    <property type="entry name" value="DUF429"/>
</dbReference>
<gene>
    <name evidence="1" type="ORF">FB559_7703</name>
</gene>
<comment type="caution">
    <text evidence="1">The sequence shown here is derived from an EMBL/GenBank/DDBJ whole genome shotgun (WGS) entry which is preliminary data.</text>
</comment>
<sequence>MTPARFLGIDLAWREDAPGRPANESGVAAIDATGRILDAGWTRGLDETVAWVGAASGAGPALLFVDAPLVVTNERGQRECETQVGRRYGRWKVSANTTNVHTPRLAGVGLRRRLEARGWGYSDGIDGPPERGRAMSECYPYTTLVGAFELGYATERPRYKRRPPKLTVAQWRPERATNCDRLIGRIERLATADPPLLLDSHPVSRRLADEPSPLADVAYKHREDLIDALLCAWTAALWSRHGHARCQVLGPSVRSGDDPPATIIAPARAEQR</sequence>
<dbReference type="RefSeq" id="WP_141962438.1">
    <property type="nucleotide sequence ID" value="NZ_VFOZ01000002.1"/>
</dbReference>
<dbReference type="PIRSF" id="PIRSF018008">
    <property type="entry name" value="UCP018008"/>
    <property type="match status" value="1"/>
</dbReference>